<accession>A0A9Q0AVS0</accession>
<protein>
    <submittedName>
        <fullName evidence="2">Uncharacterized protein</fullName>
    </submittedName>
</protein>
<proteinExistence type="predicted"/>
<comment type="caution">
    <text evidence="2">The sequence shown here is derived from an EMBL/GenBank/DDBJ whole genome shotgun (WGS) entry which is preliminary data.</text>
</comment>
<sequence>MSNAQHQSSSLPSATQFTLFPRLPRKIKHQIICRAAEGAVEHLDRVFFQQYEYGPLPPQVFWLNSSYSVTNSGEQPTLCDERLSGALRSIAGVAREFKGVVHGLLNHITLQYSEIDGVYRLPLRIKVLRTHEYVYLQNFLRVQCKPTIRACFLQGFRLHFEHVQSYPIVLLDINDIYGRLTAVNHAPDPPSDEIWLASTIQDRSLMGPLVAKKSRINTIMVLVHKTDGSNGEKRPGFDLDSLRPSNLVTLASSHTTSTARDLVEKINRYRGSHLDGSARKVIEKTEEHLRELEAAGMGLHVPRRRYVAWKDVPDLKFVEDLPNESLQRAPPAPATPDRRSNIADEVS</sequence>
<evidence type="ECO:0000313" key="3">
    <source>
        <dbReference type="Proteomes" id="UP000829685"/>
    </source>
</evidence>
<dbReference type="EMBL" id="JAFIMR010000002">
    <property type="protein sequence ID" value="KAI1881081.1"/>
    <property type="molecule type" value="Genomic_DNA"/>
</dbReference>
<evidence type="ECO:0000313" key="2">
    <source>
        <dbReference type="EMBL" id="KAI1881081.1"/>
    </source>
</evidence>
<dbReference type="Proteomes" id="UP000829685">
    <property type="component" value="Unassembled WGS sequence"/>
</dbReference>
<keyword evidence="3" id="KW-1185">Reference proteome</keyword>
<evidence type="ECO:0000256" key="1">
    <source>
        <dbReference type="SAM" id="MobiDB-lite"/>
    </source>
</evidence>
<gene>
    <name evidence="2" type="ORF">JX265_001321</name>
</gene>
<name>A0A9Q0AVS0_9PEZI</name>
<feature type="region of interest" description="Disordered" evidence="1">
    <location>
        <begin position="321"/>
        <end position="347"/>
    </location>
</feature>
<reference evidence="2" key="1">
    <citation type="submission" date="2021-03" db="EMBL/GenBank/DDBJ databases">
        <title>Revisited historic fungal species revealed as producer of novel bioactive compounds through whole genome sequencing and comparative genomics.</title>
        <authorList>
            <person name="Vignolle G.A."/>
            <person name="Hochenegger N."/>
            <person name="Mach R.L."/>
            <person name="Mach-Aigner A.R."/>
            <person name="Javad Rahimi M."/>
            <person name="Salim K.A."/>
            <person name="Chan C.M."/>
            <person name="Lim L.B.L."/>
            <person name="Cai F."/>
            <person name="Druzhinina I.S."/>
            <person name="U'Ren J.M."/>
            <person name="Derntl C."/>
        </authorList>
    </citation>
    <scope>NUCLEOTIDE SEQUENCE</scope>
    <source>
        <strain evidence="2">TUCIM 5799</strain>
    </source>
</reference>
<feature type="compositionally biased region" description="Basic and acidic residues" evidence="1">
    <location>
        <begin position="336"/>
        <end position="347"/>
    </location>
</feature>
<dbReference type="AlphaFoldDB" id="A0A9Q0AVS0"/>
<organism evidence="2 3">
    <name type="scientific">Neoarthrinium moseri</name>
    <dbReference type="NCBI Taxonomy" id="1658444"/>
    <lineage>
        <taxon>Eukaryota</taxon>
        <taxon>Fungi</taxon>
        <taxon>Dikarya</taxon>
        <taxon>Ascomycota</taxon>
        <taxon>Pezizomycotina</taxon>
        <taxon>Sordariomycetes</taxon>
        <taxon>Xylariomycetidae</taxon>
        <taxon>Amphisphaeriales</taxon>
        <taxon>Apiosporaceae</taxon>
        <taxon>Neoarthrinium</taxon>
    </lineage>
</organism>